<dbReference type="AlphaFoldDB" id="A0A6J4R0S0"/>
<dbReference type="InterPro" id="IPR018309">
    <property type="entry name" value="Tscrpt_reg_PadR_C"/>
</dbReference>
<feature type="domain" description="Transcription regulator PadR C-terminal" evidence="2">
    <location>
        <begin position="119"/>
        <end position="204"/>
    </location>
</feature>
<accession>A0A6J4R0S0</accession>
<feature type="domain" description="Transcription regulator PadR N-terminal" evidence="1">
    <location>
        <begin position="34"/>
        <end position="107"/>
    </location>
</feature>
<dbReference type="SUPFAM" id="SSF46785">
    <property type="entry name" value="Winged helix' DNA-binding domain"/>
    <property type="match status" value="1"/>
</dbReference>
<dbReference type="PANTHER" id="PTHR43252">
    <property type="entry name" value="TRANSCRIPTIONAL REGULATOR YQJI"/>
    <property type="match status" value="1"/>
</dbReference>
<dbReference type="InterPro" id="IPR005149">
    <property type="entry name" value="Tscrpt_reg_PadR_N"/>
</dbReference>
<name>A0A6J4R0S0_9ACTN</name>
<dbReference type="InterPro" id="IPR036390">
    <property type="entry name" value="WH_DNA-bd_sf"/>
</dbReference>
<protein>
    <submittedName>
        <fullName evidence="3">Transcriptional regulator, PadR family</fullName>
    </submittedName>
</protein>
<dbReference type="EMBL" id="CADCVF010000040">
    <property type="protein sequence ID" value="CAA9457890.1"/>
    <property type="molecule type" value="Genomic_DNA"/>
</dbReference>
<dbReference type="Pfam" id="PF10400">
    <property type="entry name" value="Vir_act_alpha_C"/>
    <property type="match status" value="1"/>
</dbReference>
<evidence type="ECO:0000313" key="3">
    <source>
        <dbReference type="EMBL" id="CAA9457890.1"/>
    </source>
</evidence>
<gene>
    <name evidence="3" type="ORF">AVDCRST_MAG58-1787</name>
</gene>
<organism evidence="3">
    <name type="scientific">uncultured Rubrobacteraceae bacterium</name>
    <dbReference type="NCBI Taxonomy" id="349277"/>
    <lineage>
        <taxon>Bacteria</taxon>
        <taxon>Bacillati</taxon>
        <taxon>Actinomycetota</taxon>
        <taxon>Rubrobacteria</taxon>
        <taxon>Rubrobacterales</taxon>
        <taxon>Rubrobacteraceae</taxon>
        <taxon>environmental samples</taxon>
    </lineage>
</organism>
<reference evidence="3" key="1">
    <citation type="submission" date="2020-02" db="EMBL/GenBank/DDBJ databases">
        <authorList>
            <person name="Meier V. D."/>
        </authorList>
    </citation>
    <scope>NUCLEOTIDE SEQUENCE</scope>
    <source>
        <strain evidence="3">AVDCRST_MAG58</strain>
    </source>
</reference>
<dbReference type="Pfam" id="PF03551">
    <property type="entry name" value="PadR"/>
    <property type="match status" value="1"/>
</dbReference>
<evidence type="ECO:0000259" key="1">
    <source>
        <dbReference type="Pfam" id="PF03551"/>
    </source>
</evidence>
<dbReference type="Gene3D" id="6.10.140.190">
    <property type="match status" value="1"/>
</dbReference>
<evidence type="ECO:0000259" key="2">
    <source>
        <dbReference type="Pfam" id="PF10400"/>
    </source>
</evidence>
<sequence length="217" mass="25445">MSILTYDTLKASGLYVKSDIIEYWRSMTTLGYAILGLLSREDLSGYDLKQRMAGRVGYFWSARHSQIYPELARLEDGGYVTHSVVEQRERPDKKVYEITARGLDDLKEWVTRPPVPRPTRDELTLKAYSVWLADREEATRLFREEELRHEEQLAHYEGLRTWMEGEWREDLTSTNSPEFASYATLRRGISYEREYAGWCRWMADSIEGRGPTRVGKE</sequence>
<proteinExistence type="predicted"/>
<dbReference type="Gene3D" id="1.10.10.10">
    <property type="entry name" value="Winged helix-like DNA-binding domain superfamily/Winged helix DNA-binding domain"/>
    <property type="match status" value="1"/>
</dbReference>
<dbReference type="PANTHER" id="PTHR43252:SF4">
    <property type="entry name" value="TRANSCRIPTIONAL REGULATORY PROTEIN"/>
    <property type="match status" value="1"/>
</dbReference>
<dbReference type="InterPro" id="IPR036388">
    <property type="entry name" value="WH-like_DNA-bd_sf"/>
</dbReference>